<keyword evidence="2 7" id="KW-0328">Glycosyltransferase</keyword>
<dbReference type="GO" id="GO:0016810">
    <property type="term" value="F:hydrolase activity, acting on carbon-nitrogen (but not peptide) bonds"/>
    <property type="evidence" value="ECO:0007669"/>
    <property type="project" value="InterPro"/>
</dbReference>
<evidence type="ECO:0000256" key="1">
    <source>
        <dbReference type="ARBA" id="ARBA00006739"/>
    </source>
</evidence>
<evidence type="ECO:0000259" key="6">
    <source>
        <dbReference type="PROSITE" id="PS51910"/>
    </source>
</evidence>
<dbReference type="InterPro" id="IPR001223">
    <property type="entry name" value="Glyco_hydro18_cat"/>
</dbReference>
<feature type="transmembrane region" description="Helical" evidence="4">
    <location>
        <begin position="1061"/>
        <end position="1082"/>
    </location>
</feature>
<dbReference type="AlphaFoldDB" id="A0A379E3P4"/>
<dbReference type="GO" id="GO:0005975">
    <property type="term" value="P:carbohydrate metabolic process"/>
    <property type="evidence" value="ECO:0007669"/>
    <property type="project" value="InterPro"/>
</dbReference>
<keyword evidence="4" id="KW-0472">Membrane</keyword>
<dbReference type="Pfam" id="PF00704">
    <property type="entry name" value="Glyco_hydro_18"/>
    <property type="match status" value="1"/>
</dbReference>
<protein>
    <submittedName>
        <fullName evidence="7">Poly-beta-1,6-N-acetyl-D-glucosamine synthase</fullName>
        <ecNumber evidence="7">2.4.1.-</ecNumber>
    </submittedName>
</protein>
<proteinExistence type="inferred from homology"/>
<sequence>MDKQVFQTDSKQRWNRFKWTLRVIVTIVLLLGVVFLAMFALEESPQMPFRHDYRKVVLASTPFLKDSKTAKTYKSFRDFFKEQKMHSNYAGVAARQHRFVGKADRVTAKYIAEWTDPRMGVRSAWYVNWDKHAYLSLKNNLKHLNMVLPEWFFINPRTDKIEIRIDRRALKFMRHAGIPVLPMLTNNYGSAFRPEAIGRIMRNDRKRMAMINELASICRKNGFSGINLDLEELDINDDALLITLVKDFAQVFHSQGLYVTQAVAAFNDDYNMPELAKYDDYLFLMAYDEHNAASQPGPVCSQRWVEKATDWAARNVPNDKIVLGLAAYGYDWVQGKKGGTAVSFDQMMASAQNAGAAVSFNDDTYNLNFSYKNEDDGSLHQVFFPDAATTFNIMRFGAEYHVAGYAVWRLGTEDKRIWRFYGKDMSWESVARMSIGRLMQLSGTDDVNFVGAGEVLNVTSEPHPGKIAVSIDKDNRLITEEHYRELPATYTVQRLGRCGDKQLVLTFDDGPDAHWTPSVLSTLKKYRVPAAFFMVGLQMEKNLPLVKQVYDAGNTIGNHTFTHHDMAENSDQRSFAELKLTRMLLESITGQSTILFRAPYNADADPTGHEEIWPMVIASRRNYLFVGESIDPNDWQPGVTADQIYRRVLDGVHNEYGHIILLHDAGGSTRKPTVTALPRIIETLQREGYQFISLEQYLGMNRQTLMPPVKKGKEYYAMQANLSLAELIYHVSDFLTALFLVFLVLGFLRLVFMYILMIREKRAENRRSYAPIDAETAPAVSVIVPAYNEEVNIVRTIDNLKQQDYPALHIYLVDDGSKDHTLGKVMEKFSNDGKVTVLAKKNGGKASALNYGIAACKTDFVVCVDADTQLQADAVSRLMRHFIADEAGRVGAVAGNVKVGNQRNMLTYWQAIEYTTSQNFDRMAYSNINAVTVVPGAIGAFRKKALEEVGGFTTDTLAEDCDLTMSINEHGYVIENENYAVAMTEAPETVRQFVKQRIRWSFGVMQTFWKHRSSLFARSKGGFGLWAMPNMLIFQYIIPTFSPLADILMLLGLFTGNAWQIFLYYLLFLLVDASVSIMAYIFEHERLWVLLWIIPQRFFYRWIMYYVLFKSYLKAIKGELQTWGVLKRTGNVEA</sequence>
<dbReference type="RefSeq" id="WP_025067429.1">
    <property type="nucleotide sequence ID" value="NZ_CAUVPN010000025.1"/>
</dbReference>
<dbReference type="Gene3D" id="3.20.20.80">
    <property type="entry name" value="Glycosidases"/>
    <property type="match status" value="1"/>
</dbReference>
<dbReference type="InterPro" id="IPR029044">
    <property type="entry name" value="Nucleotide-diphossugar_trans"/>
</dbReference>
<organism evidence="7 8">
    <name type="scientific">Prevotella denticola</name>
    <dbReference type="NCBI Taxonomy" id="28129"/>
    <lineage>
        <taxon>Bacteria</taxon>
        <taxon>Pseudomonadati</taxon>
        <taxon>Bacteroidota</taxon>
        <taxon>Bacteroidia</taxon>
        <taxon>Bacteroidales</taxon>
        <taxon>Prevotellaceae</taxon>
        <taxon>Prevotella</taxon>
    </lineage>
</organism>
<feature type="transmembrane region" description="Helical" evidence="4">
    <location>
        <begin position="1089"/>
        <end position="1108"/>
    </location>
</feature>
<dbReference type="Pfam" id="PF13641">
    <property type="entry name" value="Glyco_tranf_2_3"/>
    <property type="match status" value="1"/>
</dbReference>
<evidence type="ECO:0000259" key="5">
    <source>
        <dbReference type="PROSITE" id="PS51677"/>
    </source>
</evidence>
<dbReference type="Gene3D" id="3.10.50.10">
    <property type="match status" value="1"/>
</dbReference>
<feature type="domain" description="NodB homology" evidence="5">
    <location>
        <begin position="501"/>
        <end position="692"/>
    </location>
</feature>
<dbReference type="EMBL" id="UGTM01000001">
    <property type="protein sequence ID" value="SUB87296.1"/>
    <property type="molecule type" value="Genomic_DNA"/>
</dbReference>
<dbReference type="SUPFAM" id="SSF51445">
    <property type="entry name" value="(Trans)glycosidases"/>
    <property type="match status" value="1"/>
</dbReference>
<evidence type="ECO:0000256" key="4">
    <source>
        <dbReference type="SAM" id="Phobius"/>
    </source>
</evidence>
<dbReference type="PROSITE" id="PS51677">
    <property type="entry name" value="NODB"/>
    <property type="match status" value="1"/>
</dbReference>
<feature type="transmembrane region" description="Helical" evidence="4">
    <location>
        <begin position="21"/>
        <end position="41"/>
    </location>
</feature>
<dbReference type="PANTHER" id="PTHR43630:SF1">
    <property type="entry name" value="POLY-BETA-1,6-N-ACETYL-D-GLUCOSAMINE SYNTHASE"/>
    <property type="match status" value="1"/>
</dbReference>
<dbReference type="GO" id="GO:0008061">
    <property type="term" value="F:chitin binding"/>
    <property type="evidence" value="ECO:0007669"/>
    <property type="project" value="InterPro"/>
</dbReference>
<feature type="transmembrane region" description="Helical" evidence="4">
    <location>
        <begin position="734"/>
        <end position="757"/>
    </location>
</feature>
<dbReference type="CDD" id="cd10962">
    <property type="entry name" value="CE4_GT2-like"/>
    <property type="match status" value="1"/>
</dbReference>
<dbReference type="CDD" id="cd06423">
    <property type="entry name" value="CESA_like"/>
    <property type="match status" value="1"/>
</dbReference>
<name>A0A379E3P4_9BACT</name>
<dbReference type="SMART" id="SM00636">
    <property type="entry name" value="Glyco_18"/>
    <property type="match status" value="1"/>
</dbReference>
<dbReference type="EC" id="2.4.1.-" evidence="7"/>
<dbReference type="InterPro" id="IPR029070">
    <property type="entry name" value="Chitinase_insertion_sf"/>
</dbReference>
<keyword evidence="4" id="KW-0812">Transmembrane</keyword>
<dbReference type="Gene3D" id="3.20.20.370">
    <property type="entry name" value="Glycoside hydrolase/deacetylase"/>
    <property type="match status" value="1"/>
</dbReference>
<evidence type="ECO:0000256" key="3">
    <source>
        <dbReference type="ARBA" id="ARBA00022679"/>
    </source>
</evidence>
<evidence type="ECO:0000313" key="8">
    <source>
        <dbReference type="Proteomes" id="UP000255469"/>
    </source>
</evidence>
<comment type="similarity">
    <text evidence="1">Belongs to the glycosyltransferase 2 family.</text>
</comment>
<dbReference type="SUPFAM" id="SSF88713">
    <property type="entry name" value="Glycoside hydrolase/deacetylase"/>
    <property type="match status" value="1"/>
</dbReference>
<dbReference type="SUPFAM" id="SSF53448">
    <property type="entry name" value="Nucleotide-diphospho-sugar transferases"/>
    <property type="match status" value="1"/>
</dbReference>
<dbReference type="GO" id="GO:0016757">
    <property type="term" value="F:glycosyltransferase activity"/>
    <property type="evidence" value="ECO:0007669"/>
    <property type="project" value="UniProtKB-KW"/>
</dbReference>
<dbReference type="PROSITE" id="PS51910">
    <property type="entry name" value="GH18_2"/>
    <property type="match status" value="1"/>
</dbReference>
<dbReference type="Proteomes" id="UP000255469">
    <property type="component" value="Unassembled WGS sequence"/>
</dbReference>
<evidence type="ECO:0000313" key="7">
    <source>
        <dbReference type="EMBL" id="SUB87296.1"/>
    </source>
</evidence>
<dbReference type="InterPro" id="IPR017853">
    <property type="entry name" value="GH"/>
</dbReference>
<dbReference type="PANTHER" id="PTHR43630">
    <property type="entry name" value="POLY-BETA-1,6-N-ACETYL-D-GLUCOSAMINE SYNTHASE"/>
    <property type="match status" value="1"/>
</dbReference>
<dbReference type="Gene3D" id="3.90.550.10">
    <property type="entry name" value="Spore Coat Polysaccharide Biosynthesis Protein SpsA, Chain A"/>
    <property type="match status" value="1"/>
</dbReference>
<reference evidence="7 8" key="1">
    <citation type="submission" date="2018-06" db="EMBL/GenBank/DDBJ databases">
        <authorList>
            <consortium name="Pathogen Informatics"/>
            <person name="Doyle S."/>
        </authorList>
    </citation>
    <scope>NUCLEOTIDE SEQUENCE [LARGE SCALE GENOMIC DNA]</scope>
    <source>
        <strain evidence="7 8">NCTC13067</strain>
    </source>
</reference>
<gene>
    <name evidence="7" type="primary">pgaC_2</name>
    <name evidence="7" type="ORF">NCTC13067_00961</name>
</gene>
<dbReference type="Pfam" id="PF01522">
    <property type="entry name" value="Polysacc_deac_1"/>
    <property type="match status" value="1"/>
</dbReference>
<dbReference type="InterPro" id="IPR002509">
    <property type="entry name" value="NODB_dom"/>
</dbReference>
<accession>A0A379E3P4</accession>
<feature type="domain" description="GH18" evidence="6">
    <location>
        <begin position="120"/>
        <end position="428"/>
    </location>
</feature>
<keyword evidence="4" id="KW-1133">Transmembrane helix</keyword>
<dbReference type="InterPro" id="IPR011583">
    <property type="entry name" value="Chitinase_II/V-like_cat"/>
</dbReference>
<feature type="transmembrane region" description="Helical" evidence="4">
    <location>
        <begin position="1033"/>
        <end position="1055"/>
    </location>
</feature>
<evidence type="ECO:0000256" key="2">
    <source>
        <dbReference type="ARBA" id="ARBA00022676"/>
    </source>
</evidence>
<keyword evidence="3 7" id="KW-0808">Transferase</keyword>
<dbReference type="InterPro" id="IPR011330">
    <property type="entry name" value="Glyco_hydro/deAcase_b/a-brl"/>
</dbReference>